<dbReference type="HOGENOM" id="CLU_2784000_0_0_2"/>
<dbReference type="STRING" id="1238425.J07HQW2_00844"/>
<reference evidence="1 2" key="1">
    <citation type="journal article" date="2013" name="PLoS ONE">
        <title>Assembly-driven community genomics of a hypersaline microbial ecosystem.</title>
        <authorList>
            <person name="Podell S."/>
            <person name="Ugalde J.A."/>
            <person name="Narasingarao P."/>
            <person name="Banfield J.F."/>
            <person name="Heidelberg K.B."/>
            <person name="Allen E.E."/>
        </authorList>
    </citation>
    <scope>NUCLEOTIDE SEQUENCE [LARGE SCALE GENOMIC DNA]</scope>
    <source>
        <strain evidence="2">J07HQW2</strain>
    </source>
</reference>
<proteinExistence type="predicted"/>
<name>U1NBZ8_9EURY</name>
<gene>
    <name evidence="1" type="ORF">J07HQW2_00844</name>
</gene>
<dbReference type="AlphaFoldDB" id="U1NBZ8"/>
<protein>
    <submittedName>
        <fullName evidence="1">Uncharacterized protein</fullName>
    </submittedName>
</protein>
<evidence type="ECO:0000313" key="2">
    <source>
        <dbReference type="Proteomes" id="UP000030710"/>
    </source>
</evidence>
<accession>U1NBZ8</accession>
<evidence type="ECO:0000313" key="1">
    <source>
        <dbReference type="EMBL" id="ERG94410.1"/>
    </source>
</evidence>
<sequence length="68" mass="7927">MKNCKYETIDRENVQSSQIINWNDTHVQMNDLCNHAQLSPMSERLSIELYLSKTVDTDDQNDMEAHIA</sequence>
<dbReference type="Proteomes" id="UP000030710">
    <property type="component" value="Unassembled WGS sequence"/>
</dbReference>
<dbReference type="EMBL" id="KE356561">
    <property type="protein sequence ID" value="ERG94410.1"/>
    <property type="molecule type" value="Genomic_DNA"/>
</dbReference>
<organism evidence="1 2">
    <name type="scientific">Haloquadratum walsbyi J07HQW2</name>
    <dbReference type="NCBI Taxonomy" id="1238425"/>
    <lineage>
        <taxon>Archaea</taxon>
        <taxon>Methanobacteriati</taxon>
        <taxon>Methanobacteriota</taxon>
        <taxon>Stenosarchaea group</taxon>
        <taxon>Halobacteria</taxon>
        <taxon>Halobacteriales</taxon>
        <taxon>Haloferacaceae</taxon>
        <taxon>Haloquadratum</taxon>
    </lineage>
</organism>